<accession>A0A834TZA7</accession>
<dbReference type="AlphaFoldDB" id="A0A834TZA7"/>
<protein>
    <submittedName>
        <fullName evidence="1">Uncharacterized protein</fullName>
    </submittedName>
</protein>
<dbReference type="EMBL" id="JAAIUW010000005">
    <property type="protein sequence ID" value="KAF7830232.1"/>
    <property type="molecule type" value="Genomic_DNA"/>
</dbReference>
<comment type="caution">
    <text evidence="1">The sequence shown here is derived from an EMBL/GenBank/DDBJ whole genome shotgun (WGS) entry which is preliminary data.</text>
</comment>
<dbReference type="Proteomes" id="UP000634136">
    <property type="component" value="Unassembled WGS sequence"/>
</dbReference>
<keyword evidence="2" id="KW-1185">Reference proteome</keyword>
<proteinExistence type="predicted"/>
<reference evidence="1" key="1">
    <citation type="submission" date="2020-09" db="EMBL/GenBank/DDBJ databases">
        <title>Genome-Enabled Discovery of Anthraquinone Biosynthesis in Senna tora.</title>
        <authorList>
            <person name="Kang S.-H."/>
            <person name="Pandey R.P."/>
            <person name="Lee C.-M."/>
            <person name="Sim J.-S."/>
            <person name="Jeong J.-T."/>
            <person name="Choi B.-S."/>
            <person name="Jung M."/>
            <person name="Ginzburg D."/>
            <person name="Zhao K."/>
            <person name="Won S.Y."/>
            <person name="Oh T.-J."/>
            <person name="Yu Y."/>
            <person name="Kim N.-H."/>
            <person name="Lee O.R."/>
            <person name="Lee T.-H."/>
            <person name="Bashyal P."/>
            <person name="Kim T.-S."/>
            <person name="Lee W.-H."/>
            <person name="Kawkins C."/>
            <person name="Kim C.-K."/>
            <person name="Kim J.S."/>
            <person name="Ahn B.O."/>
            <person name="Rhee S.Y."/>
            <person name="Sohng J.K."/>
        </authorList>
    </citation>
    <scope>NUCLEOTIDE SEQUENCE</scope>
    <source>
        <tissue evidence="1">Leaf</tissue>
    </source>
</reference>
<evidence type="ECO:0000313" key="1">
    <source>
        <dbReference type="EMBL" id="KAF7830232.1"/>
    </source>
</evidence>
<evidence type="ECO:0000313" key="2">
    <source>
        <dbReference type="Proteomes" id="UP000634136"/>
    </source>
</evidence>
<sequence length="47" mass="5063">MALAGSVNGNGEKLRVDCKVCGDWRALQNSNGRQGNHELVNIHSNAK</sequence>
<gene>
    <name evidence="1" type="ORF">G2W53_012565</name>
</gene>
<organism evidence="1 2">
    <name type="scientific">Senna tora</name>
    <dbReference type="NCBI Taxonomy" id="362788"/>
    <lineage>
        <taxon>Eukaryota</taxon>
        <taxon>Viridiplantae</taxon>
        <taxon>Streptophyta</taxon>
        <taxon>Embryophyta</taxon>
        <taxon>Tracheophyta</taxon>
        <taxon>Spermatophyta</taxon>
        <taxon>Magnoliopsida</taxon>
        <taxon>eudicotyledons</taxon>
        <taxon>Gunneridae</taxon>
        <taxon>Pentapetalae</taxon>
        <taxon>rosids</taxon>
        <taxon>fabids</taxon>
        <taxon>Fabales</taxon>
        <taxon>Fabaceae</taxon>
        <taxon>Caesalpinioideae</taxon>
        <taxon>Cassia clade</taxon>
        <taxon>Senna</taxon>
    </lineage>
</organism>
<name>A0A834TZA7_9FABA</name>